<comment type="similarity">
    <text evidence="1">Belongs to the short-chain dehydrogenases/reductases (SDR) family.</text>
</comment>
<evidence type="ECO:0000256" key="1">
    <source>
        <dbReference type="ARBA" id="ARBA00006484"/>
    </source>
</evidence>
<dbReference type="RefSeq" id="WP_151177922.1">
    <property type="nucleotide sequence ID" value="NZ_CP042906.1"/>
</dbReference>
<dbReference type="InterPro" id="IPR002347">
    <property type="entry name" value="SDR_fam"/>
</dbReference>
<feature type="domain" description="Ketoreductase" evidence="3">
    <location>
        <begin position="6"/>
        <end position="187"/>
    </location>
</feature>
<dbReference type="PROSITE" id="PS00061">
    <property type="entry name" value="ADH_SHORT"/>
    <property type="match status" value="1"/>
</dbReference>
<dbReference type="SMART" id="SM00822">
    <property type="entry name" value="PKS_KR"/>
    <property type="match status" value="1"/>
</dbReference>
<dbReference type="EMBL" id="CP042906">
    <property type="protein sequence ID" value="QEX17687.1"/>
    <property type="molecule type" value="Genomic_DNA"/>
</dbReference>
<dbReference type="Pfam" id="PF00106">
    <property type="entry name" value="adh_short"/>
    <property type="match status" value="1"/>
</dbReference>
<dbReference type="PANTHER" id="PTHR43669:SF3">
    <property type="entry name" value="ALCOHOL DEHYDROGENASE, PUTATIVE (AFU_ORTHOLOGUE AFUA_3G03445)-RELATED"/>
    <property type="match status" value="1"/>
</dbReference>
<evidence type="ECO:0000256" key="2">
    <source>
        <dbReference type="ARBA" id="ARBA00023002"/>
    </source>
</evidence>
<dbReference type="KEGG" id="htq:FRZ44_29900"/>
<dbReference type="CDD" id="cd05233">
    <property type="entry name" value="SDR_c"/>
    <property type="match status" value="1"/>
</dbReference>
<evidence type="ECO:0000313" key="4">
    <source>
        <dbReference type="EMBL" id="QEX17687.1"/>
    </source>
</evidence>
<gene>
    <name evidence="4" type="ORF">FRZ44_29900</name>
</gene>
<dbReference type="Gene3D" id="3.40.50.720">
    <property type="entry name" value="NAD(P)-binding Rossmann-like Domain"/>
    <property type="match status" value="1"/>
</dbReference>
<accession>A0A5J6MKA5</accession>
<proteinExistence type="inferred from homology"/>
<evidence type="ECO:0000259" key="3">
    <source>
        <dbReference type="SMART" id="SM00822"/>
    </source>
</evidence>
<name>A0A5J6MKA5_9PROT</name>
<dbReference type="OrthoDB" id="210852at2"/>
<dbReference type="Proteomes" id="UP000326202">
    <property type="component" value="Chromosome"/>
</dbReference>
<protein>
    <submittedName>
        <fullName evidence="4">Dehydrogenase</fullName>
    </submittedName>
</protein>
<dbReference type="PRINTS" id="PR00081">
    <property type="entry name" value="GDHRDH"/>
</dbReference>
<dbReference type="InterPro" id="IPR057326">
    <property type="entry name" value="KR_dom"/>
</dbReference>
<dbReference type="AlphaFoldDB" id="A0A5J6MKA5"/>
<dbReference type="GO" id="GO:0016491">
    <property type="term" value="F:oxidoreductase activity"/>
    <property type="evidence" value="ECO:0007669"/>
    <property type="project" value="UniProtKB-KW"/>
</dbReference>
<dbReference type="SUPFAM" id="SSF51735">
    <property type="entry name" value="NAD(P)-binding Rossmann-fold domains"/>
    <property type="match status" value="1"/>
</dbReference>
<keyword evidence="5" id="KW-1185">Reference proteome</keyword>
<organism evidence="4 5">
    <name type="scientific">Hypericibacter terrae</name>
    <dbReference type="NCBI Taxonomy" id="2602015"/>
    <lineage>
        <taxon>Bacteria</taxon>
        <taxon>Pseudomonadati</taxon>
        <taxon>Pseudomonadota</taxon>
        <taxon>Alphaproteobacteria</taxon>
        <taxon>Rhodospirillales</taxon>
        <taxon>Dongiaceae</taxon>
        <taxon>Hypericibacter</taxon>
    </lineage>
</organism>
<sequence length="265" mass="27879">MKVEGKIVVVTGGASGIGRALCRRFHQEGAAKVVVADLDREAAERVAGEIAGAAIECDVSDEAQIVRLVEETESRFGPIALFCSNAGIATFDPSPRDPTGASNAAWMRSWGVNVMAHVYAARALTGRMAARGGGYFLNTASAAGLLSQIGGAAYATTKHAAIGFAETLAIAHRDDGIRVSVLCPQGVDTPMLHALPAGPQARDGVMSAEEVAACVVEGLAAERFLILPHPVVADYMKRKTADYDRWLAGMVRLRHALEANETAPR</sequence>
<keyword evidence="2" id="KW-0560">Oxidoreductase</keyword>
<dbReference type="InterPro" id="IPR020904">
    <property type="entry name" value="Sc_DH/Rdtase_CS"/>
</dbReference>
<reference evidence="4 5" key="1">
    <citation type="submission" date="2019-08" db="EMBL/GenBank/DDBJ databases">
        <title>Hyperibacter terrae gen. nov., sp. nov. and Hyperibacter viscosus sp. nov., two new members in the family Rhodospirillaceae isolated from the rhizosphere of Hypericum perforatum.</title>
        <authorList>
            <person name="Noviana Z."/>
        </authorList>
    </citation>
    <scope>NUCLEOTIDE SEQUENCE [LARGE SCALE GENOMIC DNA]</scope>
    <source>
        <strain evidence="4 5">R5913</strain>
    </source>
</reference>
<dbReference type="InterPro" id="IPR036291">
    <property type="entry name" value="NAD(P)-bd_dom_sf"/>
</dbReference>
<dbReference type="PANTHER" id="PTHR43669">
    <property type="entry name" value="5-KETO-D-GLUCONATE 5-REDUCTASE"/>
    <property type="match status" value="1"/>
</dbReference>
<evidence type="ECO:0000313" key="5">
    <source>
        <dbReference type="Proteomes" id="UP000326202"/>
    </source>
</evidence>